<dbReference type="PRINTS" id="PR00455">
    <property type="entry name" value="HTHTETR"/>
</dbReference>
<dbReference type="FunFam" id="1.10.10.60:FF:000141">
    <property type="entry name" value="TetR family transcriptional regulator"/>
    <property type="match status" value="1"/>
</dbReference>
<dbReference type="PROSITE" id="PS50977">
    <property type="entry name" value="HTH_TETR_2"/>
    <property type="match status" value="1"/>
</dbReference>
<dbReference type="InterPro" id="IPR036271">
    <property type="entry name" value="Tet_transcr_reg_TetR-rel_C_sf"/>
</dbReference>
<evidence type="ECO:0000256" key="4">
    <source>
        <dbReference type="PROSITE-ProRule" id="PRU00335"/>
    </source>
</evidence>
<evidence type="ECO:0000313" key="7">
    <source>
        <dbReference type="Proteomes" id="UP000001695"/>
    </source>
</evidence>
<dbReference type="GO" id="GO:0000976">
    <property type="term" value="F:transcription cis-regulatory region binding"/>
    <property type="evidence" value="ECO:0007669"/>
    <property type="project" value="TreeGrafter"/>
</dbReference>
<evidence type="ECO:0000256" key="2">
    <source>
        <dbReference type="ARBA" id="ARBA00023125"/>
    </source>
</evidence>
<dbReference type="Gene3D" id="1.10.10.60">
    <property type="entry name" value="Homeodomain-like"/>
    <property type="match status" value="1"/>
</dbReference>
<evidence type="ECO:0000256" key="1">
    <source>
        <dbReference type="ARBA" id="ARBA00023015"/>
    </source>
</evidence>
<reference evidence="6 7" key="2">
    <citation type="journal article" date="2010" name="J. Bacteriol.">
        <title>Complete genome sequence of Beijerinckia indica subsp. indica.</title>
        <authorList>
            <person name="Tamas I."/>
            <person name="Dedysh S.N."/>
            <person name="Liesack W."/>
            <person name="Stott M.B."/>
            <person name="Alam M."/>
            <person name="Murrell J.C."/>
            <person name="Dunfield P.F."/>
        </authorList>
    </citation>
    <scope>NUCLEOTIDE SEQUENCE [LARGE SCALE GENOMIC DNA]</scope>
    <source>
        <strain evidence="7">ATCC 9039 / DSM 1715 / NCIMB 8712</strain>
    </source>
</reference>
<keyword evidence="3" id="KW-0804">Transcription</keyword>
<dbReference type="STRING" id="395963.Bind_2115"/>
<dbReference type="eggNOG" id="COG1309">
    <property type="taxonomic scope" value="Bacteria"/>
</dbReference>
<dbReference type="PANTHER" id="PTHR30055:SF146">
    <property type="entry name" value="HTH-TYPE TRANSCRIPTIONAL DUAL REGULATOR CECR"/>
    <property type="match status" value="1"/>
</dbReference>
<accession>B2IFZ6</accession>
<organism evidence="6 7">
    <name type="scientific">Beijerinckia indica subsp. indica (strain ATCC 9039 / DSM 1715 / NCIMB 8712)</name>
    <dbReference type="NCBI Taxonomy" id="395963"/>
    <lineage>
        <taxon>Bacteria</taxon>
        <taxon>Pseudomonadati</taxon>
        <taxon>Pseudomonadota</taxon>
        <taxon>Alphaproteobacteria</taxon>
        <taxon>Hyphomicrobiales</taxon>
        <taxon>Beijerinckiaceae</taxon>
        <taxon>Beijerinckia</taxon>
    </lineage>
</organism>
<keyword evidence="1" id="KW-0805">Transcription regulation</keyword>
<keyword evidence="7" id="KW-1185">Reference proteome</keyword>
<dbReference type="Proteomes" id="UP000001695">
    <property type="component" value="Chromosome"/>
</dbReference>
<dbReference type="GO" id="GO:0003700">
    <property type="term" value="F:DNA-binding transcription factor activity"/>
    <property type="evidence" value="ECO:0007669"/>
    <property type="project" value="TreeGrafter"/>
</dbReference>
<sequence>MDAPIAPAPSPRNEQDNAKRRQILDGAREVFLAQGFDAASMNEIARKAGVSKGTLYVYFTSKEQLFQTVTHEACMEHAKHVFCLDLDDHDIEAVLTRLGRGFVTFLCRQDFLSPLRTVISIADRMPELGREFYEAGPSLGITMLQRYLEREVSAGNLMIEDCEVAAAQFLDSCLATIFRPLLFNTGTPLTEARINHVVGIAVRVFLAAYRNRK</sequence>
<gene>
    <name evidence="6" type="ordered locus">Bind_2115</name>
</gene>
<feature type="domain" description="HTH tetR-type" evidence="5">
    <location>
        <begin position="17"/>
        <end position="77"/>
    </location>
</feature>
<dbReference type="InterPro" id="IPR039536">
    <property type="entry name" value="TetR_C_Proteobacteria"/>
</dbReference>
<proteinExistence type="predicted"/>
<protein>
    <submittedName>
        <fullName evidence="6">Transcriptional regulator, TetR family</fullName>
    </submittedName>
</protein>
<dbReference type="SUPFAM" id="SSF46689">
    <property type="entry name" value="Homeodomain-like"/>
    <property type="match status" value="1"/>
</dbReference>
<dbReference type="Gene3D" id="1.10.357.10">
    <property type="entry name" value="Tetracycline Repressor, domain 2"/>
    <property type="match status" value="1"/>
</dbReference>
<name>B2IFZ6_BEII9</name>
<evidence type="ECO:0000256" key="3">
    <source>
        <dbReference type="ARBA" id="ARBA00023163"/>
    </source>
</evidence>
<dbReference type="KEGG" id="bid:Bind_2115"/>
<dbReference type="InterPro" id="IPR001647">
    <property type="entry name" value="HTH_TetR"/>
</dbReference>
<dbReference type="InterPro" id="IPR050109">
    <property type="entry name" value="HTH-type_TetR-like_transc_reg"/>
</dbReference>
<evidence type="ECO:0000259" key="5">
    <source>
        <dbReference type="PROSITE" id="PS50977"/>
    </source>
</evidence>
<dbReference type="Pfam" id="PF00440">
    <property type="entry name" value="TetR_N"/>
    <property type="match status" value="1"/>
</dbReference>
<dbReference type="RefSeq" id="WP_012385091.1">
    <property type="nucleotide sequence ID" value="NC_010581.1"/>
</dbReference>
<reference evidence="7" key="1">
    <citation type="submission" date="2008-03" db="EMBL/GenBank/DDBJ databases">
        <title>Complete sequence of chromosome of Beijerinckia indica subsp. indica ATCC 9039.</title>
        <authorList>
            <consortium name="US DOE Joint Genome Institute"/>
            <person name="Copeland A."/>
            <person name="Lucas S."/>
            <person name="Lapidus A."/>
            <person name="Glavina del Rio T."/>
            <person name="Dalin E."/>
            <person name="Tice H."/>
            <person name="Bruce D."/>
            <person name="Goodwin L."/>
            <person name="Pitluck S."/>
            <person name="LaButti K."/>
            <person name="Schmutz J."/>
            <person name="Larimer F."/>
            <person name="Land M."/>
            <person name="Hauser L."/>
            <person name="Kyrpides N."/>
            <person name="Mikhailova N."/>
            <person name="Dunfield P.F."/>
            <person name="Dedysh S.N."/>
            <person name="Liesack W."/>
            <person name="Saw J.H."/>
            <person name="Alam M."/>
            <person name="Chen Y."/>
            <person name="Murrell J.C."/>
            <person name="Richardson P."/>
        </authorList>
    </citation>
    <scope>NUCLEOTIDE SEQUENCE [LARGE SCALE GENOMIC DNA]</scope>
    <source>
        <strain evidence="7">ATCC 9039 / DSM 1715 / NCIMB 8712</strain>
    </source>
</reference>
<dbReference type="SUPFAM" id="SSF48498">
    <property type="entry name" value="Tetracyclin repressor-like, C-terminal domain"/>
    <property type="match status" value="1"/>
</dbReference>
<dbReference type="Pfam" id="PF14246">
    <property type="entry name" value="TetR_C_7"/>
    <property type="match status" value="1"/>
</dbReference>
<dbReference type="HOGENOM" id="CLU_069356_27_0_5"/>
<dbReference type="AlphaFoldDB" id="B2IFZ6"/>
<evidence type="ECO:0000313" key="6">
    <source>
        <dbReference type="EMBL" id="ACB95735.1"/>
    </source>
</evidence>
<dbReference type="PANTHER" id="PTHR30055">
    <property type="entry name" value="HTH-TYPE TRANSCRIPTIONAL REGULATOR RUTR"/>
    <property type="match status" value="1"/>
</dbReference>
<dbReference type="InterPro" id="IPR023772">
    <property type="entry name" value="DNA-bd_HTH_TetR-type_CS"/>
</dbReference>
<keyword evidence="2 4" id="KW-0238">DNA-binding</keyword>
<feature type="DNA-binding region" description="H-T-H motif" evidence="4">
    <location>
        <begin position="40"/>
        <end position="59"/>
    </location>
</feature>
<dbReference type="InterPro" id="IPR009057">
    <property type="entry name" value="Homeodomain-like_sf"/>
</dbReference>
<dbReference type="EMBL" id="CP001016">
    <property type="protein sequence ID" value="ACB95735.1"/>
    <property type="molecule type" value="Genomic_DNA"/>
</dbReference>
<dbReference type="PROSITE" id="PS01081">
    <property type="entry name" value="HTH_TETR_1"/>
    <property type="match status" value="1"/>
</dbReference>